<feature type="domain" description="Phosphatidic acid phosphatase type 2/haloperoxidase" evidence="7">
    <location>
        <begin position="104"/>
        <end position="246"/>
    </location>
</feature>
<dbReference type="SMART" id="SM00014">
    <property type="entry name" value="acidPPc"/>
    <property type="match status" value="1"/>
</dbReference>
<dbReference type="GO" id="GO:0007165">
    <property type="term" value="P:signal transduction"/>
    <property type="evidence" value="ECO:0007669"/>
    <property type="project" value="TreeGrafter"/>
</dbReference>
<gene>
    <name evidence="8" type="ORF">g.12253</name>
</gene>
<evidence type="ECO:0000256" key="1">
    <source>
        <dbReference type="ARBA" id="ARBA00004141"/>
    </source>
</evidence>
<dbReference type="GO" id="GO:0005886">
    <property type="term" value="C:plasma membrane"/>
    <property type="evidence" value="ECO:0007669"/>
    <property type="project" value="TreeGrafter"/>
</dbReference>
<dbReference type="CDD" id="cd03384">
    <property type="entry name" value="PAP2_wunen"/>
    <property type="match status" value="1"/>
</dbReference>
<dbReference type="SUPFAM" id="SSF48317">
    <property type="entry name" value="Acid phosphatase/Vanadium-dependent haloperoxidase"/>
    <property type="match status" value="1"/>
</dbReference>
<dbReference type="PANTHER" id="PTHR10165:SF103">
    <property type="entry name" value="PHOSPHOLIPID PHOSPHATASE HOMOLOG 1.2 HOMOLOG"/>
    <property type="match status" value="1"/>
</dbReference>
<keyword evidence="3 6" id="KW-0812">Transmembrane</keyword>
<feature type="transmembrane region" description="Helical" evidence="6">
    <location>
        <begin position="228"/>
        <end position="246"/>
    </location>
</feature>
<dbReference type="GO" id="GO:0046839">
    <property type="term" value="P:phospholipid dephosphorylation"/>
    <property type="evidence" value="ECO:0007669"/>
    <property type="project" value="TreeGrafter"/>
</dbReference>
<protein>
    <recommendedName>
        <fullName evidence="7">Phosphatidic acid phosphatase type 2/haloperoxidase domain-containing protein</fullName>
    </recommendedName>
</protein>
<name>A0A1B6CUN5_9HEMI</name>
<feature type="transmembrane region" description="Helical" evidence="6">
    <location>
        <begin position="196"/>
        <end position="216"/>
    </location>
</feature>
<proteinExistence type="inferred from homology"/>
<evidence type="ECO:0000256" key="4">
    <source>
        <dbReference type="ARBA" id="ARBA00022989"/>
    </source>
</evidence>
<evidence type="ECO:0000313" key="8">
    <source>
        <dbReference type="EMBL" id="JAS17200.1"/>
    </source>
</evidence>
<dbReference type="InterPro" id="IPR043216">
    <property type="entry name" value="PAP-like"/>
</dbReference>
<organism evidence="8">
    <name type="scientific">Clastoptera arizonana</name>
    <name type="common">Arizona spittle bug</name>
    <dbReference type="NCBI Taxonomy" id="38151"/>
    <lineage>
        <taxon>Eukaryota</taxon>
        <taxon>Metazoa</taxon>
        <taxon>Ecdysozoa</taxon>
        <taxon>Arthropoda</taxon>
        <taxon>Hexapoda</taxon>
        <taxon>Insecta</taxon>
        <taxon>Pterygota</taxon>
        <taxon>Neoptera</taxon>
        <taxon>Paraneoptera</taxon>
        <taxon>Hemiptera</taxon>
        <taxon>Auchenorrhyncha</taxon>
        <taxon>Cercopoidea</taxon>
        <taxon>Clastopteridae</taxon>
        <taxon>Clastoptera</taxon>
    </lineage>
</organism>
<evidence type="ECO:0000256" key="3">
    <source>
        <dbReference type="ARBA" id="ARBA00022692"/>
    </source>
</evidence>
<dbReference type="PANTHER" id="PTHR10165">
    <property type="entry name" value="LIPID PHOSPHATE PHOSPHATASE"/>
    <property type="match status" value="1"/>
</dbReference>
<accession>A0A1B6CUN5</accession>
<feature type="transmembrane region" description="Helical" evidence="6">
    <location>
        <begin position="171"/>
        <end position="190"/>
    </location>
</feature>
<evidence type="ECO:0000256" key="5">
    <source>
        <dbReference type="ARBA" id="ARBA00023136"/>
    </source>
</evidence>
<keyword evidence="4 6" id="KW-1133">Transmembrane helix</keyword>
<feature type="transmembrane region" description="Helical" evidence="6">
    <location>
        <begin position="6"/>
        <end position="26"/>
    </location>
</feature>
<dbReference type="Gene3D" id="1.20.144.10">
    <property type="entry name" value="Phosphatidic acid phosphatase type 2/haloperoxidase"/>
    <property type="match status" value="1"/>
</dbReference>
<comment type="similarity">
    <text evidence="2">Belongs to the PA-phosphatase related phosphoesterase family.</text>
</comment>
<evidence type="ECO:0000256" key="2">
    <source>
        <dbReference type="ARBA" id="ARBA00008816"/>
    </source>
</evidence>
<dbReference type="EMBL" id="GEDC01020098">
    <property type="protein sequence ID" value="JAS17200.1"/>
    <property type="molecule type" value="Transcribed_RNA"/>
</dbReference>
<sequence length="314" mass="35539">MGSDRAKWILFFEVVTVCTVVVLLVLMECGIVPEFQNIGFYCEDPKISHKYKGDTISTKLVIIGTLIFPLFFLCGIEWSCHGAEGYAKRGGGRWAWLPQSLLWYREYISGMLIVFFLTDLIKVIVREPRPHFLDTCRPREAINCTSGYFSTYTCNNKELSNFRIRDASKSFPSGHAALSVYCFIFTAWFLSRRMCGVSQILVTGLQVLCLSWAVVCSFTRITDNRHHWWDVLAGSALGLSIGIYTVDHFCCCFRLGRYRNLKTSDKNINSSNEIKVKGNGHLGLFNNNTSARRLLPSTSNYSTDTTTVSDVTIT</sequence>
<dbReference type="InterPro" id="IPR036938">
    <property type="entry name" value="PAP2/HPO_sf"/>
</dbReference>
<reference evidence="8" key="1">
    <citation type="submission" date="2015-12" db="EMBL/GenBank/DDBJ databases">
        <title>De novo transcriptome assembly of four potential Pierce s Disease insect vectors from Arizona vineyards.</title>
        <authorList>
            <person name="Tassone E.E."/>
        </authorList>
    </citation>
    <scope>NUCLEOTIDE SEQUENCE</scope>
</reference>
<comment type="subcellular location">
    <subcellularLocation>
        <location evidence="1">Membrane</location>
        <topology evidence="1">Multi-pass membrane protein</topology>
    </subcellularLocation>
</comment>
<dbReference type="GO" id="GO:0006644">
    <property type="term" value="P:phospholipid metabolic process"/>
    <property type="evidence" value="ECO:0007669"/>
    <property type="project" value="InterPro"/>
</dbReference>
<dbReference type="GO" id="GO:0008195">
    <property type="term" value="F:phosphatidate phosphatase activity"/>
    <property type="evidence" value="ECO:0007669"/>
    <property type="project" value="TreeGrafter"/>
</dbReference>
<keyword evidence="5 6" id="KW-0472">Membrane</keyword>
<dbReference type="InterPro" id="IPR000326">
    <property type="entry name" value="PAP2/HPO"/>
</dbReference>
<dbReference type="Pfam" id="PF01569">
    <property type="entry name" value="PAP2"/>
    <property type="match status" value="1"/>
</dbReference>
<feature type="transmembrane region" description="Helical" evidence="6">
    <location>
        <begin position="107"/>
        <end position="125"/>
    </location>
</feature>
<evidence type="ECO:0000259" key="7">
    <source>
        <dbReference type="SMART" id="SM00014"/>
    </source>
</evidence>
<feature type="transmembrane region" description="Helical" evidence="6">
    <location>
        <begin position="60"/>
        <end position="78"/>
    </location>
</feature>
<evidence type="ECO:0000256" key="6">
    <source>
        <dbReference type="SAM" id="Phobius"/>
    </source>
</evidence>
<dbReference type="AlphaFoldDB" id="A0A1B6CUN5"/>